<gene>
    <name evidence="5" type="ORF">MEUPH1_LOCUS11313</name>
</gene>
<sequence>MEVILSERRKELILYKNYKFSCKNLTKNGRKWRCTEKTCNAKLYVNEVKTTILKEETEHNHLPYKNVQRQLISNQLTNKYLLKNQQMISKLKTYQIYDKIYIEQEENLYQNSVSR</sequence>
<comment type="caution">
    <text evidence="5">The sequence shown here is derived from an EMBL/GenBank/DDBJ whole genome shotgun (WGS) entry which is preliminary data.</text>
</comment>
<dbReference type="GO" id="GO:0008270">
    <property type="term" value="F:zinc ion binding"/>
    <property type="evidence" value="ECO:0007669"/>
    <property type="project" value="UniProtKB-KW"/>
</dbReference>
<organism evidence="5 6">
    <name type="scientific">Macrosiphum euphorbiae</name>
    <name type="common">potato aphid</name>
    <dbReference type="NCBI Taxonomy" id="13131"/>
    <lineage>
        <taxon>Eukaryota</taxon>
        <taxon>Metazoa</taxon>
        <taxon>Ecdysozoa</taxon>
        <taxon>Arthropoda</taxon>
        <taxon>Hexapoda</taxon>
        <taxon>Insecta</taxon>
        <taxon>Pterygota</taxon>
        <taxon>Neoptera</taxon>
        <taxon>Paraneoptera</taxon>
        <taxon>Hemiptera</taxon>
        <taxon>Sternorrhyncha</taxon>
        <taxon>Aphidomorpha</taxon>
        <taxon>Aphidoidea</taxon>
        <taxon>Aphididae</taxon>
        <taxon>Macrosiphini</taxon>
        <taxon>Macrosiphum</taxon>
    </lineage>
</organism>
<protein>
    <recommendedName>
        <fullName evidence="4">FLYWCH-type domain-containing protein</fullName>
    </recommendedName>
</protein>
<evidence type="ECO:0000256" key="2">
    <source>
        <dbReference type="ARBA" id="ARBA00022771"/>
    </source>
</evidence>
<name>A0AAV0WI24_9HEMI</name>
<dbReference type="Gene3D" id="2.20.25.240">
    <property type="match status" value="1"/>
</dbReference>
<feature type="domain" description="FLYWCH-type" evidence="4">
    <location>
        <begin position="5"/>
        <end position="61"/>
    </location>
</feature>
<reference evidence="5 6" key="1">
    <citation type="submission" date="2023-01" db="EMBL/GenBank/DDBJ databases">
        <authorList>
            <person name="Whitehead M."/>
        </authorList>
    </citation>
    <scope>NUCLEOTIDE SEQUENCE [LARGE SCALE GENOMIC DNA]</scope>
</reference>
<evidence type="ECO:0000256" key="1">
    <source>
        <dbReference type="ARBA" id="ARBA00022723"/>
    </source>
</evidence>
<keyword evidence="1" id="KW-0479">Metal-binding</keyword>
<evidence type="ECO:0000256" key="3">
    <source>
        <dbReference type="ARBA" id="ARBA00022833"/>
    </source>
</evidence>
<keyword evidence="3" id="KW-0862">Zinc</keyword>
<keyword evidence="6" id="KW-1185">Reference proteome</keyword>
<proteinExistence type="predicted"/>
<dbReference type="InterPro" id="IPR007588">
    <property type="entry name" value="Znf_FLYWCH"/>
</dbReference>
<dbReference type="EMBL" id="CARXXK010000002">
    <property type="protein sequence ID" value="CAI6355464.1"/>
    <property type="molecule type" value="Genomic_DNA"/>
</dbReference>
<keyword evidence="2" id="KW-0863">Zinc-finger</keyword>
<evidence type="ECO:0000313" key="6">
    <source>
        <dbReference type="Proteomes" id="UP001160148"/>
    </source>
</evidence>
<evidence type="ECO:0000313" key="5">
    <source>
        <dbReference type="EMBL" id="CAI6355464.1"/>
    </source>
</evidence>
<accession>A0AAV0WI24</accession>
<evidence type="ECO:0000259" key="4">
    <source>
        <dbReference type="Pfam" id="PF04500"/>
    </source>
</evidence>
<dbReference type="AlphaFoldDB" id="A0AAV0WI24"/>
<dbReference type="Pfam" id="PF04500">
    <property type="entry name" value="FLYWCH"/>
    <property type="match status" value="1"/>
</dbReference>
<dbReference type="Proteomes" id="UP001160148">
    <property type="component" value="Unassembled WGS sequence"/>
</dbReference>